<comment type="subcellular location">
    <subcellularLocation>
        <location evidence="1">Cell membrane</location>
        <topology evidence="1">Multi-pass membrane protein</topology>
    </subcellularLocation>
</comment>
<dbReference type="Pfam" id="PF00528">
    <property type="entry name" value="BPD_transp_1"/>
    <property type="match status" value="1"/>
</dbReference>
<feature type="transmembrane region" description="Helical" evidence="7">
    <location>
        <begin position="16"/>
        <end position="37"/>
    </location>
</feature>
<keyword evidence="2" id="KW-0813">Transport</keyword>
<evidence type="ECO:0000256" key="2">
    <source>
        <dbReference type="ARBA" id="ARBA00022448"/>
    </source>
</evidence>
<feature type="transmembrane region" description="Helical" evidence="7">
    <location>
        <begin position="212"/>
        <end position="230"/>
    </location>
</feature>
<dbReference type="PANTHER" id="PTHR43227:SF8">
    <property type="entry name" value="DIACETYLCHITOBIOSE UPTAKE SYSTEM PERMEASE PROTEIN DASB"/>
    <property type="match status" value="1"/>
</dbReference>
<evidence type="ECO:0000313" key="9">
    <source>
        <dbReference type="EMBL" id="GAI72693.1"/>
    </source>
</evidence>
<evidence type="ECO:0000256" key="7">
    <source>
        <dbReference type="SAM" id="Phobius"/>
    </source>
</evidence>
<feature type="transmembrane region" description="Helical" evidence="7">
    <location>
        <begin position="115"/>
        <end position="136"/>
    </location>
</feature>
<keyword evidence="6 7" id="KW-0472">Membrane</keyword>
<comment type="caution">
    <text evidence="9">The sequence shown here is derived from an EMBL/GenBank/DDBJ whole genome shotgun (WGS) entry which is preliminary data.</text>
</comment>
<protein>
    <recommendedName>
        <fullName evidence="8">ABC transmembrane type-1 domain-containing protein</fullName>
    </recommendedName>
</protein>
<dbReference type="InterPro" id="IPR035906">
    <property type="entry name" value="MetI-like_sf"/>
</dbReference>
<accession>X1QWP1</accession>
<dbReference type="InterPro" id="IPR050809">
    <property type="entry name" value="UgpAE/MalFG_permease"/>
</dbReference>
<evidence type="ECO:0000256" key="4">
    <source>
        <dbReference type="ARBA" id="ARBA00022692"/>
    </source>
</evidence>
<evidence type="ECO:0000259" key="8">
    <source>
        <dbReference type="PROSITE" id="PS50928"/>
    </source>
</evidence>
<feature type="transmembrane region" description="Helical" evidence="7">
    <location>
        <begin position="165"/>
        <end position="192"/>
    </location>
</feature>
<dbReference type="GO" id="GO:0005886">
    <property type="term" value="C:plasma membrane"/>
    <property type="evidence" value="ECO:0007669"/>
    <property type="project" value="UniProtKB-SubCell"/>
</dbReference>
<gene>
    <name evidence="9" type="ORF">S12H4_04277</name>
</gene>
<evidence type="ECO:0000256" key="1">
    <source>
        <dbReference type="ARBA" id="ARBA00004651"/>
    </source>
</evidence>
<keyword evidence="3" id="KW-1003">Cell membrane</keyword>
<dbReference type="EMBL" id="BARW01001299">
    <property type="protein sequence ID" value="GAI72693.1"/>
    <property type="molecule type" value="Genomic_DNA"/>
</dbReference>
<dbReference type="Gene3D" id="1.10.3720.10">
    <property type="entry name" value="MetI-like"/>
    <property type="match status" value="1"/>
</dbReference>
<feature type="transmembrane region" description="Helical" evidence="7">
    <location>
        <begin position="269"/>
        <end position="291"/>
    </location>
</feature>
<dbReference type="GO" id="GO:0055085">
    <property type="term" value="P:transmembrane transport"/>
    <property type="evidence" value="ECO:0007669"/>
    <property type="project" value="InterPro"/>
</dbReference>
<reference evidence="9" key="1">
    <citation type="journal article" date="2014" name="Front. Microbiol.">
        <title>High frequency of phylogenetically diverse reductive dehalogenase-homologous genes in deep subseafloor sedimentary metagenomes.</title>
        <authorList>
            <person name="Kawai M."/>
            <person name="Futagami T."/>
            <person name="Toyoda A."/>
            <person name="Takaki Y."/>
            <person name="Nishi S."/>
            <person name="Hori S."/>
            <person name="Arai W."/>
            <person name="Tsubouchi T."/>
            <person name="Morono Y."/>
            <person name="Uchiyama I."/>
            <person name="Ito T."/>
            <person name="Fujiyama A."/>
            <person name="Inagaki F."/>
            <person name="Takami H."/>
        </authorList>
    </citation>
    <scope>NUCLEOTIDE SEQUENCE</scope>
    <source>
        <strain evidence="9">Expedition CK06-06</strain>
    </source>
</reference>
<keyword evidence="4 7" id="KW-0812">Transmembrane</keyword>
<dbReference type="PANTHER" id="PTHR43227">
    <property type="entry name" value="BLL4140 PROTEIN"/>
    <property type="match status" value="1"/>
</dbReference>
<dbReference type="SUPFAM" id="SSF161098">
    <property type="entry name" value="MetI-like"/>
    <property type="match status" value="1"/>
</dbReference>
<dbReference type="AlphaFoldDB" id="X1QWP1"/>
<evidence type="ECO:0000256" key="5">
    <source>
        <dbReference type="ARBA" id="ARBA00022989"/>
    </source>
</evidence>
<dbReference type="PROSITE" id="PS50928">
    <property type="entry name" value="ABC_TM1"/>
    <property type="match status" value="1"/>
</dbReference>
<feature type="transmembrane region" description="Helical" evidence="7">
    <location>
        <begin position="82"/>
        <end position="103"/>
    </location>
</feature>
<proteinExistence type="predicted"/>
<dbReference type="InterPro" id="IPR000515">
    <property type="entry name" value="MetI-like"/>
</dbReference>
<name>X1QWP1_9ZZZZ</name>
<sequence>MRKTKTLNLQQREARLAYWFVVPTFAIVFGLVIYPALYNIWISFHEVTLGNLGEIGAPFVGLQNYFRVAKDFMFKDALKATIIYSFLGSILSIALGLAASLLLNRKFKGRGLVRAIFLFPYIAPVVSVAFIWRWLLNPVNGVISWALMSSGIWSKPVAMLSQRGWAMFIVILFQGWRYFPFAMLMILARLQAIPNELYEAADIDGANIMKKFFYITIPELKYVLGTLFLLRLMWTFNKFDDIYLLTSGAAGTKVLPVLTYEFSFGMNNFGLGSATSMFLFIILGVFMIFYVKYVLEW</sequence>
<organism evidence="9">
    <name type="scientific">marine sediment metagenome</name>
    <dbReference type="NCBI Taxonomy" id="412755"/>
    <lineage>
        <taxon>unclassified sequences</taxon>
        <taxon>metagenomes</taxon>
        <taxon>ecological metagenomes</taxon>
    </lineage>
</organism>
<evidence type="ECO:0000256" key="6">
    <source>
        <dbReference type="ARBA" id="ARBA00023136"/>
    </source>
</evidence>
<keyword evidence="5 7" id="KW-1133">Transmembrane helix</keyword>
<dbReference type="CDD" id="cd06261">
    <property type="entry name" value="TM_PBP2"/>
    <property type="match status" value="1"/>
</dbReference>
<feature type="domain" description="ABC transmembrane type-1" evidence="8">
    <location>
        <begin position="78"/>
        <end position="290"/>
    </location>
</feature>
<evidence type="ECO:0000256" key="3">
    <source>
        <dbReference type="ARBA" id="ARBA00022475"/>
    </source>
</evidence>